<protein>
    <submittedName>
        <fullName evidence="2">Uncharacterized protein</fullName>
    </submittedName>
</protein>
<dbReference type="Pfam" id="PF21205">
    <property type="entry name" value="Rep3_C"/>
    <property type="match status" value="1"/>
</dbReference>
<comment type="caution">
    <text evidence="2">The sequence shown here is derived from an EMBL/GenBank/DDBJ whole genome shotgun (WGS) entry which is preliminary data.</text>
</comment>
<feature type="compositionally biased region" description="Polar residues" evidence="1">
    <location>
        <begin position="195"/>
        <end position="205"/>
    </location>
</feature>
<feature type="non-terminal residue" evidence="2">
    <location>
        <position position="254"/>
    </location>
</feature>
<accession>X0YEX2</accession>
<reference evidence="2" key="1">
    <citation type="journal article" date="2014" name="Front. Microbiol.">
        <title>High frequency of phylogenetically diverse reductive dehalogenase-homologous genes in deep subseafloor sedimentary metagenomes.</title>
        <authorList>
            <person name="Kawai M."/>
            <person name="Futagami T."/>
            <person name="Toyoda A."/>
            <person name="Takaki Y."/>
            <person name="Nishi S."/>
            <person name="Hori S."/>
            <person name="Arai W."/>
            <person name="Tsubouchi T."/>
            <person name="Morono Y."/>
            <person name="Uchiyama I."/>
            <person name="Ito T."/>
            <person name="Fujiyama A."/>
            <person name="Inagaki F."/>
            <person name="Takami H."/>
        </authorList>
    </citation>
    <scope>NUCLEOTIDE SEQUENCE</scope>
    <source>
        <strain evidence="2">Expedition CK06-06</strain>
    </source>
</reference>
<proteinExistence type="predicted"/>
<dbReference type="SUPFAM" id="SSF46785">
    <property type="entry name" value="Winged helix' DNA-binding domain"/>
    <property type="match status" value="1"/>
</dbReference>
<feature type="compositionally biased region" description="Basic and acidic residues" evidence="1">
    <location>
        <begin position="207"/>
        <end position="216"/>
    </location>
</feature>
<dbReference type="Gene3D" id="1.10.10.10">
    <property type="entry name" value="Winged helix-like DNA-binding domain superfamily/Winged helix DNA-binding domain"/>
    <property type="match status" value="1"/>
</dbReference>
<dbReference type="InterPro" id="IPR036390">
    <property type="entry name" value="WH_DNA-bd_sf"/>
</dbReference>
<evidence type="ECO:0000313" key="2">
    <source>
        <dbReference type="EMBL" id="GAG54474.1"/>
    </source>
</evidence>
<name>X0YEX2_9ZZZZ</name>
<feature type="region of interest" description="Disordered" evidence="1">
    <location>
        <begin position="195"/>
        <end position="216"/>
    </location>
</feature>
<sequence length="254" mass="28654">MAQVLYQPDVYARIDLRIQTQFKSSYALALYENCIRFHRIGATGWISIDQFRKLMGVGDDKYNKFNDFNRRVLSPALVEINKVSDIEVQPTLRRMSQKVIALKFQIKLKQKKVRALGVPGAKLINTVVESANGGLRAVLESEFKASRQDATKIVSSYPEAYIQEKIKIIQSSQIYKTGGVNSPIALLKSALRENYSGSTNQSTGEVDSPKKRTSHDEKDAYETYFVTASMKGFNALDLNIRKDVERGFAEKLEA</sequence>
<organism evidence="2">
    <name type="scientific">marine sediment metagenome</name>
    <dbReference type="NCBI Taxonomy" id="412755"/>
    <lineage>
        <taxon>unclassified sequences</taxon>
        <taxon>metagenomes</taxon>
        <taxon>ecological metagenomes</taxon>
    </lineage>
</organism>
<gene>
    <name evidence="2" type="ORF">S01H4_19071</name>
</gene>
<evidence type="ECO:0000256" key="1">
    <source>
        <dbReference type="SAM" id="MobiDB-lite"/>
    </source>
</evidence>
<dbReference type="EMBL" id="BART01008483">
    <property type="protein sequence ID" value="GAG54474.1"/>
    <property type="molecule type" value="Genomic_DNA"/>
</dbReference>
<dbReference type="InterPro" id="IPR036388">
    <property type="entry name" value="WH-like_DNA-bd_sf"/>
</dbReference>
<dbReference type="AlphaFoldDB" id="X0YEX2"/>